<feature type="signal peptide" evidence="2">
    <location>
        <begin position="1"/>
        <end position="17"/>
    </location>
</feature>
<gene>
    <name evidence="3" type="ORF">FSP39_019325</name>
</gene>
<evidence type="ECO:0000256" key="2">
    <source>
        <dbReference type="SAM" id="SignalP"/>
    </source>
</evidence>
<accession>A0AA89BMB0</accession>
<keyword evidence="4" id="KW-1185">Reference proteome</keyword>
<evidence type="ECO:0000256" key="1">
    <source>
        <dbReference type="SAM" id="MobiDB-lite"/>
    </source>
</evidence>
<reference evidence="3" key="1">
    <citation type="submission" date="2019-08" db="EMBL/GenBank/DDBJ databases">
        <title>The improved chromosome-level genome for the pearl oyster Pinctada fucata martensii using PacBio sequencing and Hi-C.</title>
        <authorList>
            <person name="Zheng Z."/>
        </authorList>
    </citation>
    <scope>NUCLEOTIDE SEQUENCE</scope>
    <source>
        <strain evidence="3">ZZ-2019</strain>
        <tissue evidence="3">Adductor muscle</tissue>
    </source>
</reference>
<dbReference type="EMBL" id="VSWD01000012">
    <property type="protein sequence ID" value="KAK3086504.1"/>
    <property type="molecule type" value="Genomic_DNA"/>
</dbReference>
<comment type="caution">
    <text evidence="3">The sequence shown here is derived from an EMBL/GenBank/DDBJ whole genome shotgun (WGS) entry which is preliminary data.</text>
</comment>
<feature type="chain" id="PRO_5041710037" evidence="2">
    <location>
        <begin position="18"/>
        <end position="317"/>
    </location>
</feature>
<keyword evidence="2" id="KW-0732">Signal</keyword>
<name>A0AA89BMB0_PINIB</name>
<feature type="region of interest" description="Disordered" evidence="1">
    <location>
        <begin position="206"/>
        <end position="226"/>
    </location>
</feature>
<proteinExistence type="predicted"/>
<organism evidence="3 4">
    <name type="scientific">Pinctada imbricata</name>
    <name type="common">Atlantic pearl-oyster</name>
    <name type="synonym">Pinctada martensii</name>
    <dbReference type="NCBI Taxonomy" id="66713"/>
    <lineage>
        <taxon>Eukaryota</taxon>
        <taxon>Metazoa</taxon>
        <taxon>Spiralia</taxon>
        <taxon>Lophotrochozoa</taxon>
        <taxon>Mollusca</taxon>
        <taxon>Bivalvia</taxon>
        <taxon>Autobranchia</taxon>
        <taxon>Pteriomorphia</taxon>
        <taxon>Pterioida</taxon>
        <taxon>Pterioidea</taxon>
        <taxon>Pteriidae</taxon>
        <taxon>Pinctada</taxon>
    </lineage>
</organism>
<evidence type="ECO:0000313" key="3">
    <source>
        <dbReference type="EMBL" id="KAK3086504.1"/>
    </source>
</evidence>
<feature type="compositionally biased region" description="Basic and acidic residues" evidence="1">
    <location>
        <begin position="208"/>
        <end position="226"/>
    </location>
</feature>
<sequence>MKTILFVLSLILHDVLCQNSSTISTVSQTVPTSMVPAPPNVTEGTGGAWIRVLGRSGRIVIGNRRNPDDDERRITLEYESIQEFDQSGTGINLRDHYLRNFAGRDFSFGTTREQLFQNLTTRSFDFQGRIQDTFNAQLVSNVYIFRDSGNVTNGNETFPVRRGNIKFGFDITNWRFCGGDGGATCRMGNRQYEGAGIDLTLRIRGPRAPRERSRDQRRGRGIRGGRDFDIGEGRNIILSSKVQYDGSNTFEDMEDGYPRLVTRGSSTFFIFRFRRFNTSATYDPIVDLSASSDTPNNAVIKTSAPILLLSMFVMNFL</sequence>
<dbReference type="Proteomes" id="UP001186944">
    <property type="component" value="Unassembled WGS sequence"/>
</dbReference>
<protein>
    <submittedName>
        <fullName evidence="3">Uncharacterized protein</fullName>
    </submittedName>
</protein>
<dbReference type="AlphaFoldDB" id="A0AA89BMB0"/>
<evidence type="ECO:0000313" key="4">
    <source>
        <dbReference type="Proteomes" id="UP001186944"/>
    </source>
</evidence>